<name>A0ABR0GY06_9PEZI</name>
<dbReference type="Proteomes" id="UP001323405">
    <property type="component" value="Unassembled WGS sequence"/>
</dbReference>
<feature type="region of interest" description="Disordered" evidence="1">
    <location>
        <begin position="536"/>
        <end position="641"/>
    </location>
</feature>
<feature type="compositionally biased region" description="Polar residues" evidence="1">
    <location>
        <begin position="170"/>
        <end position="187"/>
    </location>
</feature>
<proteinExistence type="predicted"/>
<sequence>MRSFPCWTPIPWQHHPWHFGNRNTCGCERSAVAFCKVAACPSSLPPPRQQPFPPPNMNRAPLVMWQFPDLPASQGFWITLLTVLLGFLARQWILKLTLSAYRSTIGREHSSKMSADTVSTLFPGRPIRPLPKRPLRERLSAEVASSIQYPRVPQTVHPLFSYPCPPADAQPSQLSGLTGEPGQQSRAGTGADDVSIRRANRVPLDSTSRLSRPVVKTEFSRHGIPYPPNSASSSADGYDTFEHTNNKKKRKIPSAAEMLSNRAHHSSESLPSSGSLAVQPLDAHDEEPPGCTTYYGPGFRGTYGMCNMYNVAGPGRGRYGRPRSGRSPLRPLPDTSNSWVGRVKARPVQWNGKPPTENTGIISSAIANAEKLPPHQGRENISLLNQQLNTKRTPATSQFTFSCGSAVTAWPGRVVPQQSMNIRPPLVNGVRGTQVSQTAYAPSTLPQPAHVLPKDTAAKSAGNTHARPVANPKPARRNAATEYLAAARARRQAKQEENRRHPPKPEDIWICHFCEYEDIFGHPPEALIRQYEIKDRKQRQLEQRRRAQWERMKKGKHKGKKNSKLHNKNINAVQEPAAVDSQGASDSQGTQSEENYNDDEECEDKECEGEDAGYPDCPAEVPGRRQQFPIRPGGNHDIPGT</sequence>
<feature type="compositionally biased region" description="Basic and acidic residues" evidence="1">
    <location>
        <begin position="536"/>
        <end position="552"/>
    </location>
</feature>
<feature type="compositionally biased region" description="Polar residues" evidence="1">
    <location>
        <begin position="582"/>
        <end position="592"/>
    </location>
</feature>
<feature type="region of interest" description="Disordered" evidence="1">
    <location>
        <begin position="486"/>
        <end position="505"/>
    </location>
</feature>
<organism evidence="2 3">
    <name type="scientific">Podospora pseudocomata</name>
    <dbReference type="NCBI Taxonomy" id="2093779"/>
    <lineage>
        <taxon>Eukaryota</taxon>
        <taxon>Fungi</taxon>
        <taxon>Dikarya</taxon>
        <taxon>Ascomycota</taxon>
        <taxon>Pezizomycotina</taxon>
        <taxon>Sordariomycetes</taxon>
        <taxon>Sordariomycetidae</taxon>
        <taxon>Sordariales</taxon>
        <taxon>Podosporaceae</taxon>
        <taxon>Podospora</taxon>
    </lineage>
</organism>
<dbReference type="GeneID" id="87906357"/>
<feature type="region of interest" description="Disordered" evidence="1">
    <location>
        <begin position="319"/>
        <end position="338"/>
    </location>
</feature>
<evidence type="ECO:0000313" key="2">
    <source>
        <dbReference type="EMBL" id="KAK4660566.1"/>
    </source>
</evidence>
<protein>
    <submittedName>
        <fullName evidence="2">Uncharacterized protein</fullName>
    </submittedName>
</protein>
<keyword evidence="3" id="KW-1185">Reference proteome</keyword>
<feature type="compositionally biased region" description="Acidic residues" evidence="1">
    <location>
        <begin position="595"/>
        <end position="613"/>
    </location>
</feature>
<evidence type="ECO:0000256" key="1">
    <source>
        <dbReference type="SAM" id="MobiDB-lite"/>
    </source>
</evidence>
<accession>A0ABR0GY06</accession>
<feature type="compositionally biased region" description="Basic residues" evidence="1">
    <location>
        <begin position="553"/>
        <end position="567"/>
    </location>
</feature>
<gene>
    <name evidence="2" type="ORF">QC762_120150</name>
</gene>
<feature type="compositionally biased region" description="Basic and acidic residues" evidence="1">
    <location>
        <begin position="493"/>
        <end position="505"/>
    </location>
</feature>
<comment type="caution">
    <text evidence="2">The sequence shown here is derived from an EMBL/GenBank/DDBJ whole genome shotgun (WGS) entry which is preliminary data.</text>
</comment>
<dbReference type="EMBL" id="JAFFHA010000001">
    <property type="protein sequence ID" value="KAK4660566.1"/>
    <property type="molecule type" value="Genomic_DNA"/>
</dbReference>
<reference evidence="2 3" key="1">
    <citation type="journal article" date="2023" name="bioRxiv">
        <title>High-quality genome assemblies of four members of thePodospora anserinaspecies complex.</title>
        <authorList>
            <person name="Ament-Velasquez S.L."/>
            <person name="Vogan A.A."/>
            <person name="Wallerman O."/>
            <person name="Hartmann F."/>
            <person name="Gautier V."/>
            <person name="Silar P."/>
            <person name="Giraud T."/>
            <person name="Johannesson H."/>
        </authorList>
    </citation>
    <scope>NUCLEOTIDE SEQUENCE [LARGE SCALE GENOMIC DNA]</scope>
    <source>
        <strain evidence="2 3">CBS 415.72m</strain>
    </source>
</reference>
<evidence type="ECO:0000313" key="3">
    <source>
        <dbReference type="Proteomes" id="UP001323405"/>
    </source>
</evidence>
<feature type="region of interest" description="Disordered" evidence="1">
    <location>
        <begin position="160"/>
        <end position="251"/>
    </location>
</feature>
<dbReference type="RefSeq" id="XP_062749536.1">
    <property type="nucleotide sequence ID" value="XM_062886450.1"/>
</dbReference>